<dbReference type="Pfam" id="PF09391">
    <property type="entry name" value="DUF2000"/>
    <property type="match status" value="1"/>
</dbReference>
<dbReference type="InParanoid" id="A0A0Q2MIV6"/>
<dbReference type="PIRSF" id="PIRSF033736">
    <property type="entry name" value="UCP033763"/>
    <property type="match status" value="1"/>
</dbReference>
<reference evidence="1 2" key="1">
    <citation type="submission" date="2015-08" db="EMBL/GenBank/DDBJ databases">
        <title>Antibacterial properties of a collection of Vibrionaceae strains.</title>
        <authorList>
            <person name="Giubergia S."/>
        </authorList>
    </citation>
    <scope>NUCLEOTIDE SEQUENCE [LARGE SCALE GENOMIC DNA]</scope>
    <source>
        <strain evidence="1 2">S0821</strain>
    </source>
</reference>
<evidence type="ECO:0000313" key="1">
    <source>
        <dbReference type="EMBL" id="KQH87634.1"/>
    </source>
</evidence>
<gene>
    <name evidence="1" type="ORF">AMR76_03375</name>
</gene>
<dbReference type="InterPro" id="IPR018988">
    <property type="entry name" value="DUF2000"/>
</dbReference>
<dbReference type="SUPFAM" id="SSF102462">
    <property type="entry name" value="Peptidyl-tRNA hydrolase II"/>
    <property type="match status" value="1"/>
</dbReference>
<sequence>MIDFSTLPDESSKRFIAVLNKKVEMGRLFNALGHMTAGLVGQIEAIDDLCFLQYQDKDGGTHPSISHYPFIVLKADNSNKIRKVREELLQRGLPFTDFTHTMIVGSSEEQVNATAETAEQDLEYFGICMFGDAAELKEFTGKFSLFK</sequence>
<organism evidence="1 2">
    <name type="scientific">Vibrio furnissii</name>
    <dbReference type="NCBI Taxonomy" id="29494"/>
    <lineage>
        <taxon>Bacteria</taxon>
        <taxon>Pseudomonadati</taxon>
        <taxon>Pseudomonadota</taxon>
        <taxon>Gammaproteobacteria</taxon>
        <taxon>Vibrionales</taxon>
        <taxon>Vibrionaceae</taxon>
        <taxon>Vibrio</taxon>
    </lineage>
</organism>
<dbReference type="RefSeq" id="WP_055465298.1">
    <property type="nucleotide sequence ID" value="NZ_LKHS01000002.1"/>
</dbReference>
<dbReference type="Proteomes" id="UP000051221">
    <property type="component" value="Unassembled WGS sequence"/>
</dbReference>
<dbReference type="InterPro" id="IPR017021">
    <property type="entry name" value="UCP033763"/>
</dbReference>
<keyword evidence="2" id="KW-1185">Reference proteome</keyword>
<dbReference type="Gene3D" id="3.40.1490.10">
    <property type="entry name" value="Bit1"/>
    <property type="match status" value="1"/>
</dbReference>
<dbReference type="InterPro" id="IPR023476">
    <property type="entry name" value="Pep_tRNA_hydro_II_dom_sf"/>
</dbReference>
<dbReference type="EMBL" id="LKHS01000002">
    <property type="protein sequence ID" value="KQH87634.1"/>
    <property type="molecule type" value="Genomic_DNA"/>
</dbReference>
<name>A0A0Q2MIV6_VIBFU</name>
<dbReference type="AlphaFoldDB" id="A0A0Q2MIV6"/>
<protein>
    <recommendedName>
        <fullName evidence="3">DUF2000 domain-containing protein</fullName>
    </recommendedName>
</protein>
<proteinExistence type="predicted"/>
<evidence type="ECO:0008006" key="3">
    <source>
        <dbReference type="Google" id="ProtNLM"/>
    </source>
</evidence>
<comment type="caution">
    <text evidence="1">The sequence shown here is derived from an EMBL/GenBank/DDBJ whole genome shotgun (WGS) entry which is preliminary data.</text>
</comment>
<accession>A0A0Q2MIV6</accession>
<evidence type="ECO:0000313" key="2">
    <source>
        <dbReference type="Proteomes" id="UP000051221"/>
    </source>
</evidence>